<gene>
    <name evidence="8" type="ORF">GT003_14050</name>
</gene>
<dbReference type="Pfam" id="PF17389">
    <property type="entry name" value="Bac_rhamnosid6H"/>
    <property type="match status" value="1"/>
</dbReference>
<dbReference type="InterPro" id="IPR016007">
    <property type="entry name" value="Alpha_rhamnosid"/>
</dbReference>
<keyword evidence="9" id="KW-1185">Reference proteome</keyword>
<dbReference type="EMBL" id="JAAAMU010000006">
    <property type="protein sequence ID" value="NBC70116.1"/>
    <property type="molecule type" value="Genomic_DNA"/>
</dbReference>
<evidence type="ECO:0000256" key="1">
    <source>
        <dbReference type="ARBA" id="ARBA00001445"/>
    </source>
</evidence>
<dbReference type="InterPro" id="IPR035398">
    <property type="entry name" value="Bac_rhamnosid_C"/>
</dbReference>
<proteinExistence type="predicted"/>
<dbReference type="Gene3D" id="2.60.420.10">
    <property type="entry name" value="Maltose phosphorylase, domain 3"/>
    <property type="match status" value="1"/>
</dbReference>
<dbReference type="Proteomes" id="UP000558113">
    <property type="component" value="Unassembled WGS sequence"/>
</dbReference>
<dbReference type="Pfam" id="PF25788">
    <property type="entry name" value="Ig_Rha78A_N"/>
    <property type="match status" value="1"/>
</dbReference>
<sequence>MPNPVAIHTEAPCFSWQLSAGGRNRSQTAYRVTVADDPGKLNSERELHWDSGKVISNNSFHVVYEGDRLESDTRYYWRVVAWDETDREGEPSATASFHIGLLHEEDWSGQWIGAPDIAGSPLFRGTFSVGKPCERAVVYFACLGYGELYLDGSKVGDHVLDPNWSDYDDRTIEGLLYPYNDNGKKSVYYVAYDITADLTVGKHGFGARLGNGFYNQTARTVEGRMSYGNPRFLLQLAIKYEDGSAERIVSDGSWRCERGPILFDNVFVGEVYDARREIEGWSESDFDESDWQPVYILTAPSGRLRAQQSPADKVMGTLRPISRTKLGDGRYVYDMGQNFSGWVRLRVRSSPGGSRYILRFAEELNPDGTLDFTSAGGTDQIQHDVYISRGDEMEDYEPRFVWHGFRYVEITGFPGEPAEDAAIGVIVHASVNSVGSFECSDETLNRIQRMYRWSQLSNLHGGVPSDCPHRERLGYTGDGHITAKAAIYNFGMASFYRKWVQDIGDAQNVQTGFVPHTAPFNGGGGGPGWGSAYVIVPWLVYRAYGDLSLLRDHYEGMKSWVDYLQGCTDDGCIVEREEPGSWCLGDWCIPGSIELPERVVNTYFHAYVTKLLGCIAHALGRVDDQRRYEARYADICLAFNERFLDPKENQYSIGRQGADIFAYALGCVPPEREPAIRNRLLMQYSEELGGCVDTGIFGTGLLFDALADWGETDTAIALAVRDEYPGYGFMIKNGATTLWERWDGLESRNHPMFGSISAWMFEHLAGLRMCDESIAFARMVVKPPVTSKLAYAKAEISTIRGTYSAGWKRDGDVWALEAVVPVNGSIVIELPERLRKPISVFESGQLLFEGSDYETKDNRIVLGSGNYRADWAASQ</sequence>
<dbReference type="InterPro" id="IPR008928">
    <property type="entry name" value="6-hairpin_glycosidase_sf"/>
</dbReference>
<dbReference type="InterPro" id="IPR012341">
    <property type="entry name" value="6hp_glycosidase-like_sf"/>
</dbReference>
<feature type="domain" description="Bacterial alpha-L-rhamnosidase N-terminal" evidence="5">
    <location>
        <begin position="133"/>
        <end position="314"/>
    </location>
</feature>
<organism evidence="8 9">
    <name type="scientific">Paenibacillus sacheonensis</name>
    <dbReference type="NCBI Taxonomy" id="742054"/>
    <lineage>
        <taxon>Bacteria</taxon>
        <taxon>Bacillati</taxon>
        <taxon>Bacillota</taxon>
        <taxon>Bacilli</taxon>
        <taxon>Bacillales</taxon>
        <taxon>Paenibacillaceae</taxon>
        <taxon>Paenibacillus</taxon>
    </lineage>
</organism>
<comment type="caution">
    <text evidence="8">The sequence shown here is derived from an EMBL/GenBank/DDBJ whole genome shotgun (WGS) entry which is preliminary data.</text>
</comment>
<reference evidence="8 9" key="1">
    <citation type="submission" date="2020-01" db="EMBL/GenBank/DDBJ databases">
        <title>Paenibacillus soybeanensis sp. nov. isolated from the nodules of soybean (Glycine max(L.) Merr).</title>
        <authorList>
            <person name="Wang H."/>
        </authorList>
    </citation>
    <scope>NUCLEOTIDE SEQUENCE [LARGE SCALE GENOMIC DNA]</scope>
    <source>
        <strain evidence="8 9">DSM 23054</strain>
    </source>
</reference>
<dbReference type="InterPro" id="IPR008902">
    <property type="entry name" value="Rhamnosid_concanavalin"/>
</dbReference>
<name>A0A7X4YR72_9BACL</name>
<dbReference type="EC" id="3.2.1.40" evidence="2"/>
<dbReference type="OrthoDB" id="9761045at2"/>
<dbReference type="Gene3D" id="1.50.10.10">
    <property type="match status" value="1"/>
</dbReference>
<protein>
    <recommendedName>
        <fullName evidence="2">alpha-L-rhamnosidase</fullName>
        <ecNumber evidence="2">3.2.1.40</ecNumber>
    </recommendedName>
</protein>
<dbReference type="Pfam" id="PF05592">
    <property type="entry name" value="Bac_rhamnosid"/>
    <property type="match status" value="1"/>
</dbReference>
<dbReference type="Pfam" id="PF08531">
    <property type="entry name" value="Bac_rhamnosid_N"/>
    <property type="match status" value="1"/>
</dbReference>
<dbReference type="Gene3D" id="2.60.40.10">
    <property type="entry name" value="Immunoglobulins"/>
    <property type="match status" value="1"/>
</dbReference>
<feature type="domain" description="Alpha-L-rhamnosidase concanavalin-like" evidence="4">
    <location>
        <begin position="325"/>
        <end position="427"/>
    </location>
</feature>
<dbReference type="PIRSF" id="PIRSF010631">
    <property type="entry name" value="A-rhamnsds"/>
    <property type="match status" value="1"/>
</dbReference>
<dbReference type="InterPro" id="IPR035396">
    <property type="entry name" value="Bac_rhamnosid6H"/>
</dbReference>
<evidence type="ECO:0000259" key="4">
    <source>
        <dbReference type="Pfam" id="PF05592"/>
    </source>
</evidence>
<evidence type="ECO:0000259" key="7">
    <source>
        <dbReference type="Pfam" id="PF17390"/>
    </source>
</evidence>
<evidence type="ECO:0000256" key="2">
    <source>
        <dbReference type="ARBA" id="ARBA00012652"/>
    </source>
</evidence>
<dbReference type="InterPro" id="IPR013783">
    <property type="entry name" value="Ig-like_fold"/>
</dbReference>
<accession>A0A7X4YR72</accession>
<feature type="domain" description="Alpha-L-rhamnosidase six-hairpin glycosidase" evidence="6">
    <location>
        <begin position="433"/>
        <end position="763"/>
    </location>
</feature>
<evidence type="ECO:0000256" key="3">
    <source>
        <dbReference type="ARBA" id="ARBA00022801"/>
    </source>
</evidence>
<evidence type="ECO:0000313" key="8">
    <source>
        <dbReference type="EMBL" id="NBC70116.1"/>
    </source>
</evidence>
<evidence type="ECO:0000259" key="6">
    <source>
        <dbReference type="Pfam" id="PF17389"/>
    </source>
</evidence>
<dbReference type="Pfam" id="PF17390">
    <property type="entry name" value="Bac_rhamnosid_C"/>
    <property type="match status" value="1"/>
</dbReference>
<dbReference type="InterPro" id="IPR013737">
    <property type="entry name" value="Bac_rhamnosid_N"/>
</dbReference>
<dbReference type="PANTHER" id="PTHR33307:SF6">
    <property type="entry name" value="ALPHA-RHAMNOSIDASE (EUROFUNG)-RELATED"/>
    <property type="match status" value="1"/>
</dbReference>
<dbReference type="AlphaFoldDB" id="A0A7X4YR72"/>
<dbReference type="GO" id="GO:0005975">
    <property type="term" value="P:carbohydrate metabolic process"/>
    <property type="evidence" value="ECO:0007669"/>
    <property type="project" value="InterPro"/>
</dbReference>
<evidence type="ECO:0000259" key="5">
    <source>
        <dbReference type="Pfam" id="PF08531"/>
    </source>
</evidence>
<dbReference type="SUPFAM" id="SSF48208">
    <property type="entry name" value="Six-hairpin glycosidases"/>
    <property type="match status" value="1"/>
</dbReference>
<dbReference type="RefSeq" id="WP_161698717.1">
    <property type="nucleotide sequence ID" value="NZ_JAAAMU010000006.1"/>
</dbReference>
<dbReference type="Gene3D" id="2.60.120.260">
    <property type="entry name" value="Galactose-binding domain-like"/>
    <property type="match status" value="2"/>
</dbReference>
<dbReference type="GO" id="GO:0030596">
    <property type="term" value="F:alpha-L-rhamnosidase activity"/>
    <property type="evidence" value="ECO:0007669"/>
    <property type="project" value="UniProtKB-EC"/>
</dbReference>
<dbReference type="PANTHER" id="PTHR33307">
    <property type="entry name" value="ALPHA-RHAMNOSIDASE (EUROFUNG)"/>
    <property type="match status" value="1"/>
</dbReference>
<evidence type="ECO:0000313" key="9">
    <source>
        <dbReference type="Proteomes" id="UP000558113"/>
    </source>
</evidence>
<feature type="domain" description="Alpha-L-rhamnosidase C-terminal" evidence="7">
    <location>
        <begin position="775"/>
        <end position="833"/>
    </location>
</feature>
<comment type="catalytic activity">
    <reaction evidence="1">
        <text>Hydrolysis of terminal non-reducing alpha-L-rhamnose residues in alpha-L-rhamnosides.</text>
        <dbReference type="EC" id="3.2.1.40"/>
    </reaction>
</comment>
<keyword evidence="3 8" id="KW-0378">Hydrolase</keyword>